<keyword evidence="10" id="KW-1185">Reference proteome</keyword>
<keyword evidence="2" id="KW-0813">Transport</keyword>
<dbReference type="PROSITE" id="PS00211">
    <property type="entry name" value="ABC_TRANSPORTER_1"/>
    <property type="match status" value="1"/>
</dbReference>
<keyword evidence="5" id="KW-0547">Nucleotide-binding</keyword>
<dbReference type="GO" id="GO:0016887">
    <property type="term" value="F:ATP hydrolysis activity"/>
    <property type="evidence" value="ECO:0007669"/>
    <property type="project" value="InterPro"/>
</dbReference>
<reference evidence="9" key="2">
    <citation type="submission" date="2023-01" db="EMBL/GenBank/DDBJ databases">
        <authorList>
            <person name="Sun Q."/>
            <person name="Evtushenko L."/>
        </authorList>
    </citation>
    <scope>NUCLEOTIDE SEQUENCE</scope>
    <source>
        <strain evidence="9">VKM B-2484</strain>
    </source>
</reference>
<feature type="region of interest" description="Disordered" evidence="7">
    <location>
        <begin position="1"/>
        <end position="39"/>
    </location>
</feature>
<sequence length="559" mass="59255">MALLKTPSGRRCGLLPQRLPRASRPPPAGSRRLPAASEAAMLATSPPAAGAAPDLLALIGFSKSFAGFTALDRVDFTLKVGEIHALLGENGAGKSTLIKAMTGVVARDAGTMRLDGIEIAPRSAEEAVRAGIATVYQEVNLAPNLSVAQNLFLGRQPTRFGLVREGEMRRRARALLAEFGLSIDIAAPLESYSVAIQHIIAIARAVDQSARVLILDEPTASLDAQEVEVLFAVMRQLKARGIGIVFVTHFLDQVYAICDRITVLRNGRLAGSAPVADLPRLDLVRLMLGRELSAATGRRPPHEARAPSTAVAAFRGLGKTGYVVPFDLTLRAGHVVGLAGLLGSGRTETVRLVFGAERADCGAAQVAGQKASIGSPREAMALGFGYCPEERKTEGIVAELTVRENIVLALQARRGALAPLSRREQDAIAAKFIRLLDIRPPDPERPIGLLSGGNQQKALLARWLATAPQLLILDEPTRGIDVGAHAEIIKLIRDLCAEGMALLVVSSELDELVTYADEVIVLRERAHVARLTGAQVEVPAILAAIAEVPSSASPPVRAA</sequence>
<dbReference type="Proteomes" id="UP001143370">
    <property type="component" value="Unassembled WGS sequence"/>
</dbReference>
<dbReference type="InterPro" id="IPR003593">
    <property type="entry name" value="AAA+_ATPase"/>
</dbReference>
<dbReference type="PANTHER" id="PTHR43790">
    <property type="entry name" value="CARBOHYDRATE TRANSPORT ATP-BINDING PROTEIN MG119-RELATED"/>
    <property type="match status" value="1"/>
</dbReference>
<evidence type="ECO:0000259" key="8">
    <source>
        <dbReference type="PROSITE" id="PS50893"/>
    </source>
</evidence>
<evidence type="ECO:0000256" key="6">
    <source>
        <dbReference type="ARBA" id="ARBA00022840"/>
    </source>
</evidence>
<evidence type="ECO:0000256" key="5">
    <source>
        <dbReference type="ARBA" id="ARBA00022741"/>
    </source>
</evidence>
<keyword evidence="3" id="KW-0762">Sugar transport</keyword>
<dbReference type="SMART" id="SM00382">
    <property type="entry name" value="AAA"/>
    <property type="match status" value="2"/>
</dbReference>
<proteinExistence type="inferred from homology"/>
<dbReference type="GO" id="GO:0005524">
    <property type="term" value="F:ATP binding"/>
    <property type="evidence" value="ECO:0007669"/>
    <property type="project" value="UniProtKB-KW"/>
</dbReference>
<dbReference type="InterPro" id="IPR050107">
    <property type="entry name" value="ABC_carbohydrate_import_ATPase"/>
</dbReference>
<dbReference type="PANTHER" id="PTHR43790:SF9">
    <property type="entry name" value="GALACTOFURANOSE TRANSPORTER ATP-BINDING PROTEIN YTFR"/>
    <property type="match status" value="1"/>
</dbReference>
<comment type="similarity">
    <text evidence="1">Belongs to the ABC transporter superfamily.</text>
</comment>
<dbReference type="InterPro" id="IPR017871">
    <property type="entry name" value="ABC_transporter-like_CS"/>
</dbReference>
<keyword evidence="4" id="KW-0677">Repeat</keyword>
<dbReference type="CDD" id="cd03216">
    <property type="entry name" value="ABC_Carb_Monos_I"/>
    <property type="match status" value="1"/>
</dbReference>
<name>A0A9W6J6U7_9HYPH</name>
<evidence type="ECO:0000313" key="9">
    <source>
        <dbReference type="EMBL" id="GLK71437.1"/>
    </source>
</evidence>
<evidence type="ECO:0000256" key="2">
    <source>
        <dbReference type="ARBA" id="ARBA00022448"/>
    </source>
</evidence>
<dbReference type="InterPro" id="IPR027417">
    <property type="entry name" value="P-loop_NTPase"/>
</dbReference>
<evidence type="ECO:0000256" key="3">
    <source>
        <dbReference type="ARBA" id="ARBA00022597"/>
    </source>
</evidence>
<feature type="domain" description="ABC transporter" evidence="8">
    <location>
        <begin position="56"/>
        <end position="291"/>
    </location>
</feature>
<evidence type="ECO:0000256" key="7">
    <source>
        <dbReference type="SAM" id="MobiDB-lite"/>
    </source>
</evidence>
<dbReference type="InterPro" id="IPR003439">
    <property type="entry name" value="ABC_transporter-like_ATP-bd"/>
</dbReference>
<comment type="caution">
    <text evidence="9">The sequence shown here is derived from an EMBL/GenBank/DDBJ whole genome shotgun (WGS) entry which is preliminary data.</text>
</comment>
<evidence type="ECO:0000256" key="4">
    <source>
        <dbReference type="ARBA" id="ARBA00022737"/>
    </source>
</evidence>
<dbReference type="AlphaFoldDB" id="A0A9W6J6U7"/>
<dbReference type="SUPFAM" id="SSF52540">
    <property type="entry name" value="P-loop containing nucleoside triphosphate hydrolases"/>
    <property type="match status" value="2"/>
</dbReference>
<dbReference type="EMBL" id="BSFJ01000005">
    <property type="protein sequence ID" value="GLK71437.1"/>
    <property type="molecule type" value="Genomic_DNA"/>
</dbReference>
<evidence type="ECO:0000313" key="10">
    <source>
        <dbReference type="Proteomes" id="UP001143370"/>
    </source>
</evidence>
<accession>A0A9W6J6U7</accession>
<dbReference type="Pfam" id="PF00005">
    <property type="entry name" value="ABC_tran"/>
    <property type="match status" value="2"/>
</dbReference>
<reference evidence="9" key="1">
    <citation type="journal article" date="2014" name="Int. J. Syst. Evol. Microbiol.">
        <title>Complete genome sequence of Corynebacterium casei LMG S-19264T (=DSM 44701T), isolated from a smear-ripened cheese.</title>
        <authorList>
            <consortium name="US DOE Joint Genome Institute (JGI-PGF)"/>
            <person name="Walter F."/>
            <person name="Albersmeier A."/>
            <person name="Kalinowski J."/>
            <person name="Ruckert C."/>
        </authorList>
    </citation>
    <scope>NUCLEOTIDE SEQUENCE</scope>
    <source>
        <strain evidence="9">VKM B-2484</strain>
    </source>
</reference>
<dbReference type="CDD" id="cd03215">
    <property type="entry name" value="ABC_Carb_Monos_II"/>
    <property type="match status" value="1"/>
</dbReference>
<protein>
    <submittedName>
        <fullName evidence="9">Sugar ABC transporter ATP-binding protein</fullName>
    </submittedName>
</protein>
<feature type="domain" description="ABC transporter" evidence="8">
    <location>
        <begin position="304"/>
        <end position="549"/>
    </location>
</feature>
<gene>
    <name evidence="9" type="ORF">GCM10017643_15520</name>
</gene>
<evidence type="ECO:0000256" key="1">
    <source>
        <dbReference type="ARBA" id="ARBA00005417"/>
    </source>
</evidence>
<keyword evidence="6 9" id="KW-0067">ATP-binding</keyword>
<organism evidence="9 10">
    <name type="scientific">Ancylobacter dichloromethanicus</name>
    <dbReference type="NCBI Taxonomy" id="518825"/>
    <lineage>
        <taxon>Bacteria</taxon>
        <taxon>Pseudomonadati</taxon>
        <taxon>Pseudomonadota</taxon>
        <taxon>Alphaproteobacteria</taxon>
        <taxon>Hyphomicrobiales</taxon>
        <taxon>Xanthobacteraceae</taxon>
        <taxon>Ancylobacter</taxon>
    </lineage>
</organism>
<dbReference type="Gene3D" id="3.40.50.300">
    <property type="entry name" value="P-loop containing nucleotide triphosphate hydrolases"/>
    <property type="match status" value="2"/>
</dbReference>
<dbReference type="PROSITE" id="PS50893">
    <property type="entry name" value="ABC_TRANSPORTER_2"/>
    <property type="match status" value="2"/>
</dbReference>